<accession>A0A975GW72</accession>
<evidence type="ECO:0000313" key="2">
    <source>
        <dbReference type="Proteomes" id="UP000663722"/>
    </source>
</evidence>
<gene>
    <name evidence="1" type="ORF">dnm_098860</name>
</gene>
<reference evidence="1" key="1">
    <citation type="journal article" date="2021" name="Microb. Physiol.">
        <title>Proteogenomic Insights into the Physiology of Marine, Sulfate-Reducing, Filamentous Desulfonema limicola and Desulfonema magnum.</title>
        <authorList>
            <person name="Schnaars V."/>
            <person name="Wohlbrand L."/>
            <person name="Scheve S."/>
            <person name="Hinrichs C."/>
            <person name="Reinhardt R."/>
            <person name="Rabus R."/>
        </authorList>
    </citation>
    <scope>NUCLEOTIDE SEQUENCE</scope>
    <source>
        <strain evidence="1">4be13</strain>
    </source>
</reference>
<keyword evidence="2" id="KW-1185">Reference proteome</keyword>
<evidence type="ECO:0000313" key="1">
    <source>
        <dbReference type="EMBL" id="QTA93778.1"/>
    </source>
</evidence>
<dbReference type="Proteomes" id="UP000663722">
    <property type="component" value="Chromosome"/>
</dbReference>
<organism evidence="1 2">
    <name type="scientific">Desulfonema magnum</name>
    <dbReference type="NCBI Taxonomy" id="45655"/>
    <lineage>
        <taxon>Bacteria</taxon>
        <taxon>Pseudomonadati</taxon>
        <taxon>Thermodesulfobacteriota</taxon>
        <taxon>Desulfobacteria</taxon>
        <taxon>Desulfobacterales</taxon>
        <taxon>Desulfococcaceae</taxon>
        <taxon>Desulfonema</taxon>
    </lineage>
</organism>
<name>A0A975GW72_9BACT</name>
<proteinExistence type="predicted"/>
<dbReference type="AlphaFoldDB" id="A0A975GW72"/>
<sequence length="44" mass="5304">MWEPWIEDFNAGFEQRHKSLLARPWIESVNWRTSPDGVTPDEKF</sequence>
<dbReference type="EMBL" id="CP061800">
    <property type="protein sequence ID" value="QTA93778.1"/>
    <property type="molecule type" value="Genomic_DNA"/>
</dbReference>
<dbReference type="KEGG" id="dmm:dnm_098860"/>
<protein>
    <submittedName>
        <fullName evidence="1">Uncharacterized protein</fullName>
    </submittedName>
</protein>